<dbReference type="PANTHER" id="PTHR46621:SF1">
    <property type="entry name" value="SNRNA-ACTIVATING PROTEIN COMPLEX SUBUNIT 4"/>
    <property type="match status" value="1"/>
</dbReference>
<dbReference type="InterPro" id="IPR001005">
    <property type="entry name" value="SANT/Myb"/>
</dbReference>
<feature type="non-terminal residue" evidence="7">
    <location>
        <position position="109"/>
    </location>
</feature>
<dbReference type="SUPFAM" id="SSF46689">
    <property type="entry name" value="Homeodomain-like"/>
    <property type="match status" value="2"/>
</dbReference>
<reference evidence="7" key="1">
    <citation type="submission" date="2021-06" db="EMBL/GenBank/DDBJ databases">
        <title>Comparative genomics, transcriptomics and evolutionary studies reveal genomic signatures of adaptation to plant cell wall in hemibiotrophic fungi.</title>
        <authorList>
            <consortium name="DOE Joint Genome Institute"/>
            <person name="Baroncelli R."/>
            <person name="Diaz J.F."/>
            <person name="Benocci T."/>
            <person name="Peng M."/>
            <person name="Battaglia E."/>
            <person name="Haridas S."/>
            <person name="Andreopoulos W."/>
            <person name="Labutti K."/>
            <person name="Pangilinan J."/>
            <person name="Floch G.L."/>
            <person name="Makela M.R."/>
            <person name="Henrissat B."/>
            <person name="Grigoriev I.V."/>
            <person name="Crouch J.A."/>
            <person name="De Vries R.P."/>
            <person name="Sukno S.A."/>
            <person name="Thon M.R."/>
        </authorList>
    </citation>
    <scope>NUCLEOTIDE SEQUENCE</scope>
    <source>
        <strain evidence="7">MAFF235873</strain>
    </source>
</reference>
<evidence type="ECO:0000256" key="2">
    <source>
        <dbReference type="ARBA" id="ARBA00023125"/>
    </source>
</evidence>
<keyword evidence="8" id="KW-1185">Reference proteome</keyword>
<feature type="domain" description="Myb-like" evidence="5">
    <location>
        <begin position="54"/>
        <end position="99"/>
    </location>
</feature>
<dbReference type="GO" id="GO:0001006">
    <property type="term" value="F:RNA polymerase III type 3 promoter sequence-specific DNA binding"/>
    <property type="evidence" value="ECO:0007669"/>
    <property type="project" value="TreeGrafter"/>
</dbReference>
<evidence type="ECO:0000256" key="1">
    <source>
        <dbReference type="ARBA" id="ARBA00023015"/>
    </source>
</evidence>
<keyword evidence="2" id="KW-0238">DNA-binding</keyword>
<dbReference type="PANTHER" id="PTHR46621">
    <property type="entry name" value="SNRNA-ACTIVATING PROTEIN COMPLEX SUBUNIT 4"/>
    <property type="match status" value="1"/>
</dbReference>
<keyword evidence="1" id="KW-0805">Transcription regulation</keyword>
<dbReference type="PROSITE" id="PS50090">
    <property type="entry name" value="MYB_LIKE"/>
    <property type="match status" value="2"/>
</dbReference>
<protein>
    <submittedName>
        <fullName evidence="7">Myb-like protein A</fullName>
    </submittedName>
</protein>
<gene>
    <name evidence="7" type="ORF">LX32DRAFT_513590</name>
</gene>
<dbReference type="GO" id="GO:0000978">
    <property type="term" value="F:RNA polymerase II cis-regulatory region sequence-specific DNA binding"/>
    <property type="evidence" value="ECO:0007669"/>
    <property type="project" value="TreeGrafter"/>
</dbReference>
<evidence type="ECO:0000256" key="3">
    <source>
        <dbReference type="ARBA" id="ARBA00023163"/>
    </source>
</evidence>
<feature type="non-terminal residue" evidence="7">
    <location>
        <position position="1"/>
    </location>
</feature>
<accession>A0AAD9LYQ9</accession>
<keyword evidence="3" id="KW-0804">Transcription</keyword>
<dbReference type="GO" id="GO:0042796">
    <property type="term" value="P:snRNA transcription by RNA polymerase III"/>
    <property type="evidence" value="ECO:0007669"/>
    <property type="project" value="TreeGrafter"/>
</dbReference>
<dbReference type="PROSITE" id="PS51294">
    <property type="entry name" value="HTH_MYB"/>
    <property type="match status" value="2"/>
</dbReference>
<organism evidence="7 8">
    <name type="scientific">Colletotrichum zoysiae</name>
    <dbReference type="NCBI Taxonomy" id="1216348"/>
    <lineage>
        <taxon>Eukaryota</taxon>
        <taxon>Fungi</taxon>
        <taxon>Dikarya</taxon>
        <taxon>Ascomycota</taxon>
        <taxon>Pezizomycotina</taxon>
        <taxon>Sordariomycetes</taxon>
        <taxon>Hypocreomycetidae</taxon>
        <taxon>Glomerellales</taxon>
        <taxon>Glomerellaceae</taxon>
        <taxon>Colletotrichum</taxon>
        <taxon>Colletotrichum graminicola species complex</taxon>
    </lineage>
</organism>
<dbReference type="GO" id="GO:0019185">
    <property type="term" value="C:snRNA-activating protein complex"/>
    <property type="evidence" value="ECO:0007669"/>
    <property type="project" value="TreeGrafter"/>
</dbReference>
<evidence type="ECO:0000256" key="4">
    <source>
        <dbReference type="ARBA" id="ARBA00023242"/>
    </source>
</evidence>
<sequence>KRWSPNEDAILRHEVQSCEATTPVSWAQIAERLPGRSNKDCRKRWAKIDGRWHRGGWSESEDAKLRVAVACHGTRWAMVSDEVGTRNPDQCHKRWRNALSLDLDRSVWT</sequence>
<dbReference type="SMART" id="SM00717">
    <property type="entry name" value="SANT"/>
    <property type="match status" value="2"/>
</dbReference>
<feature type="domain" description="HTH myb-type" evidence="6">
    <location>
        <begin position="54"/>
        <end position="103"/>
    </location>
</feature>
<dbReference type="Pfam" id="PF00249">
    <property type="entry name" value="Myb_DNA-binding"/>
    <property type="match status" value="2"/>
</dbReference>
<dbReference type="EMBL" id="MU842894">
    <property type="protein sequence ID" value="KAK2027476.1"/>
    <property type="molecule type" value="Genomic_DNA"/>
</dbReference>
<evidence type="ECO:0000313" key="8">
    <source>
        <dbReference type="Proteomes" id="UP001232148"/>
    </source>
</evidence>
<feature type="domain" description="HTH myb-type" evidence="6">
    <location>
        <begin position="1"/>
        <end position="45"/>
    </location>
</feature>
<proteinExistence type="predicted"/>
<evidence type="ECO:0000259" key="6">
    <source>
        <dbReference type="PROSITE" id="PS51294"/>
    </source>
</evidence>
<dbReference type="InterPro" id="IPR009057">
    <property type="entry name" value="Homeodomain-like_sf"/>
</dbReference>
<evidence type="ECO:0000259" key="5">
    <source>
        <dbReference type="PROSITE" id="PS50090"/>
    </source>
</evidence>
<comment type="caution">
    <text evidence="7">The sequence shown here is derived from an EMBL/GenBank/DDBJ whole genome shotgun (WGS) entry which is preliminary data.</text>
</comment>
<dbReference type="AlphaFoldDB" id="A0AAD9LYQ9"/>
<dbReference type="CDD" id="cd00167">
    <property type="entry name" value="SANT"/>
    <property type="match status" value="2"/>
</dbReference>
<name>A0AAD9LYQ9_9PEZI</name>
<dbReference type="GO" id="GO:0042795">
    <property type="term" value="P:snRNA transcription by RNA polymerase II"/>
    <property type="evidence" value="ECO:0007669"/>
    <property type="project" value="TreeGrafter"/>
</dbReference>
<dbReference type="Gene3D" id="1.10.10.60">
    <property type="entry name" value="Homeodomain-like"/>
    <property type="match status" value="2"/>
</dbReference>
<evidence type="ECO:0000313" key="7">
    <source>
        <dbReference type="EMBL" id="KAK2027476.1"/>
    </source>
</evidence>
<keyword evidence="4" id="KW-0539">Nucleus</keyword>
<dbReference type="Proteomes" id="UP001232148">
    <property type="component" value="Unassembled WGS sequence"/>
</dbReference>
<dbReference type="InterPro" id="IPR051575">
    <property type="entry name" value="Myb-like_DNA-bd"/>
</dbReference>
<dbReference type="InterPro" id="IPR017930">
    <property type="entry name" value="Myb_dom"/>
</dbReference>
<feature type="domain" description="Myb-like" evidence="5">
    <location>
        <begin position="1"/>
        <end position="49"/>
    </location>
</feature>